<organism evidence="1 2">
    <name type="scientific">Agrobacterium rubi TR3 = NBRC 13261</name>
    <dbReference type="NCBI Taxonomy" id="1368415"/>
    <lineage>
        <taxon>Bacteria</taxon>
        <taxon>Pseudomonadati</taxon>
        <taxon>Pseudomonadota</taxon>
        <taxon>Alphaproteobacteria</taxon>
        <taxon>Hyphomicrobiales</taxon>
        <taxon>Rhizobiaceae</taxon>
        <taxon>Rhizobium/Agrobacterium group</taxon>
        <taxon>Agrobacterium</taxon>
    </lineage>
</organism>
<name>A0A081D311_9HYPH</name>
<sequence length="65" mass="6997">MADIDPKAQSLSAAIRRITEQQQQMTDRALAMAVEIEKLTAVVPAAEAKAFLKARCNLPATELSA</sequence>
<evidence type="ECO:0000313" key="2">
    <source>
        <dbReference type="Proteomes" id="UP000028701"/>
    </source>
</evidence>
<proteinExistence type="predicted"/>
<gene>
    <name evidence="1" type="ORF">RRU01S_35_00160</name>
</gene>
<reference evidence="1 2" key="1">
    <citation type="submission" date="2014-08" db="EMBL/GenBank/DDBJ databases">
        <title>Whole genome shotgun sequence of Rhizobium rubi NBRC 13261.</title>
        <authorList>
            <person name="Katano-Makiyama Y."/>
            <person name="Hosoyama A."/>
            <person name="Hashimoto M."/>
            <person name="Hosoyama Y."/>
            <person name="Noguchi M."/>
            <person name="Tsuchikane K."/>
            <person name="Uohara A."/>
            <person name="Ohji S."/>
            <person name="Ichikawa N."/>
            <person name="Kimura A."/>
            <person name="Yamazoe A."/>
            <person name="Fujita N."/>
        </authorList>
    </citation>
    <scope>NUCLEOTIDE SEQUENCE [LARGE SCALE GENOMIC DNA]</scope>
    <source>
        <strain evidence="1 2">NBRC 13261</strain>
    </source>
</reference>
<dbReference type="RefSeq" id="WP_045232716.1">
    <property type="nucleotide sequence ID" value="NZ_BBJU01000035.1"/>
</dbReference>
<dbReference type="AlphaFoldDB" id="A0A081D311"/>
<accession>A0A081D311</accession>
<protein>
    <submittedName>
        <fullName evidence="1">Uncharacterized protein</fullName>
    </submittedName>
</protein>
<dbReference type="Proteomes" id="UP000028701">
    <property type="component" value="Unassembled WGS sequence"/>
</dbReference>
<dbReference type="EMBL" id="BBJU01000035">
    <property type="protein sequence ID" value="GAK73307.1"/>
    <property type="molecule type" value="Genomic_DNA"/>
</dbReference>
<evidence type="ECO:0000313" key="1">
    <source>
        <dbReference type="EMBL" id="GAK73307.1"/>
    </source>
</evidence>
<comment type="caution">
    <text evidence="1">The sequence shown here is derived from an EMBL/GenBank/DDBJ whole genome shotgun (WGS) entry which is preliminary data.</text>
</comment>
<dbReference type="OrthoDB" id="9813719at2"/>